<dbReference type="InterPro" id="IPR004739">
    <property type="entry name" value="GMP_synth_GATase"/>
</dbReference>
<dbReference type="NCBIfam" id="NF000848">
    <property type="entry name" value="PRK00074.1"/>
    <property type="match status" value="1"/>
</dbReference>
<dbReference type="PANTHER" id="PTHR11922:SF2">
    <property type="entry name" value="GMP SYNTHASE [GLUTAMINE-HYDROLYZING]"/>
    <property type="match status" value="1"/>
</dbReference>
<dbReference type="InterPro" id="IPR017926">
    <property type="entry name" value="GATASE"/>
</dbReference>
<organism evidence="12 15">
    <name type="scientific">Nicrophorus vespilloides</name>
    <name type="common">Boreal carrion beetle</name>
    <dbReference type="NCBI Taxonomy" id="110193"/>
    <lineage>
        <taxon>Eukaryota</taxon>
        <taxon>Metazoa</taxon>
        <taxon>Ecdysozoa</taxon>
        <taxon>Arthropoda</taxon>
        <taxon>Hexapoda</taxon>
        <taxon>Insecta</taxon>
        <taxon>Pterygota</taxon>
        <taxon>Neoptera</taxon>
        <taxon>Endopterygota</taxon>
        <taxon>Coleoptera</taxon>
        <taxon>Polyphaga</taxon>
        <taxon>Staphyliniformia</taxon>
        <taxon>Silphidae</taxon>
        <taxon>Nicrophorinae</taxon>
        <taxon>Nicrophorus</taxon>
    </lineage>
</organism>
<evidence type="ECO:0000256" key="7">
    <source>
        <dbReference type="ARBA" id="ARBA00022840"/>
    </source>
</evidence>
<evidence type="ECO:0000256" key="6">
    <source>
        <dbReference type="ARBA" id="ARBA00022755"/>
    </source>
</evidence>
<dbReference type="Gene3D" id="3.40.50.880">
    <property type="match status" value="1"/>
</dbReference>
<keyword evidence="3" id="KW-0436">Ligase</keyword>
<sequence length="690" mass="76438">MHNLNSEGQYNMSTANGSAVNTERVAILDAGAQYGKVIDRKVRELCVESELLPLDTPAFNIREAGYKAVIISGGPSSVYSEDAPRYDADIFRIGLPVLGICYGMQMMNKEFGGTVLRKESREDGQFNIEVNPKCLLFKGLDKMQQVLLTHGDSIDKVADGFKPIAQSSSFCAGIHNEKLRLYGVQFHPEVDLTSNGKAMLRNFLFDVVGLTGNFTIQGRESECIKYIKDSVGSSKVLVLVSGGVDSAVCAALLHKALKPEQIIAVHIDNGFMRKNESARVAQSLQKLGLNIRVINAQCAFSGGTTVVPIDRNEPNSRTRVTKMLSQTADPEEKRKIIGDVFVKISDDFLAEMNLKPEEVLLAQGTLRPDLIESASTLASSKADVIKTHHNDSELIRKLRSEGRVVEPLKDFHKDEVRALGRDLGLPRDLVMRHPFPGPGLAIRVLCAEEPYIERDFSETQVLVKIIVEFDQMLQKKHALLNRVEGVTTDEEREVLRRISSKQKLSATLLPIRSVGVQGDCRSYSYVAGISSEQDPNWDDMMFLAVLIPRICRNINRVCYIFGGLVKEIVPDLTPTYLTNNVISTIRHADDVATTALQNAGLMDSVSQMPVVLLPLHFDRDQALRIPSCQRSVVFRPFVTQDFMTGVPAVPGKHIPVEVVHKMMAEVLQVPGISRVLYDLTSKPPGTTEWE</sequence>
<dbReference type="EC" id="6.3.5.2" evidence="2"/>
<keyword evidence="6 10" id="KW-0658">Purine biosynthesis</keyword>
<dbReference type="Pfam" id="PF02540">
    <property type="entry name" value="NAD_synthase"/>
    <property type="match status" value="1"/>
</dbReference>
<dbReference type="PANTHER" id="PTHR11922">
    <property type="entry name" value="GMP SYNTHASE-RELATED"/>
    <property type="match status" value="1"/>
</dbReference>
<evidence type="ECO:0000256" key="1">
    <source>
        <dbReference type="ARBA" id="ARBA00005153"/>
    </source>
</evidence>
<dbReference type="SUPFAM" id="SSF52402">
    <property type="entry name" value="Adenine nucleotide alpha hydrolases-like"/>
    <property type="match status" value="1"/>
</dbReference>
<keyword evidence="5 10" id="KW-0332">GMP biosynthesis</keyword>
<evidence type="ECO:0000313" key="15">
    <source>
        <dbReference type="RefSeq" id="XP_017782982.1"/>
    </source>
</evidence>
<keyword evidence="8" id="KW-0315">Glutamine amidotransferase</keyword>
<dbReference type="InterPro" id="IPR001674">
    <property type="entry name" value="GMP_synth_C"/>
</dbReference>
<gene>
    <name evidence="13 14 15" type="primary">LOC108567162</name>
</gene>
<dbReference type="RefSeq" id="XP_017782964.1">
    <property type="nucleotide sequence ID" value="XM_017927475.1"/>
</dbReference>
<dbReference type="InterPro" id="IPR014729">
    <property type="entry name" value="Rossmann-like_a/b/a_fold"/>
</dbReference>
<keyword evidence="12" id="KW-1185">Reference proteome</keyword>
<evidence type="ECO:0000256" key="8">
    <source>
        <dbReference type="ARBA" id="ARBA00022962"/>
    </source>
</evidence>
<evidence type="ECO:0000313" key="13">
    <source>
        <dbReference type="RefSeq" id="XP_017782964.1"/>
    </source>
</evidence>
<dbReference type="PROSITE" id="PS51273">
    <property type="entry name" value="GATASE_TYPE_1"/>
    <property type="match status" value="1"/>
</dbReference>
<protein>
    <recommendedName>
        <fullName evidence="2">GMP synthase (glutamine-hydrolyzing)</fullName>
        <ecNumber evidence="2">6.3.5.2</ecNumber>
    </recommendedName>
    <alternativeName>
        <fullName evidence="9">Glutamine amidotransferase</fullName>
    </alternativeName>
</protein>
<dbReference type="PRINTS" id="PR00097">
    <property type="entry name" value="ANTSNTHASEII"/>
</dbReference>
<dbReference type="InterPro" id="IPR022310">
    <property type="entry name" value="NAD/GMP_synthase"/>
</dbReference>
<dbReference type="InterPro" id="IPR025777">
    <property type="entry name" value="GMPS_ATP_PPase_dom"/>
</dbReference>
<feature type="binding site" evidence="10">
    <location>
        <begin position="241"/>
        <end position="247"/>
    </location>
    <ligand>
        <name>ATP</name>
        <dbReference type="ChEBI" id="CHEBI:30616"/>
    </ligand>
</feature>
<keyword evidence="4 10" id="KW-0547">Nucleotide-binding</keyword>
<name>A0ABM1N832_NICVS</name>
<proteinExistence type="predicted"/>
<evidence type="ECO:0000256" key="5">
    <source>
        <dbReference type="ARBA" id="ARBA00022749"/>
    </source>
</evidence>
<evidence type="ECO:0000256" key="2">
    <source>
        <dbReference type="ARBA" id="ARBA00012746"/>
    </source>
</evidence>
<dbReference type="NCBIfam" id="TIGR00888">
    <property type="entry name" value="guaA_Nterm"/>
    <property type="match status" value="1"/>
</dbReference>
<dbReference type="Pfam" id="PF00958">
    <property type="entry name" value="GMP_synt_C"/>
    <property type="match status" value="1"/>
</dbReference>
<dbReference type="InterPro" id="IPR029062">
    <property type="entry name" value="Class_I_gatase-like"/>
</dbReference>
<dbReference type="RefSeq" id="XP_017782982.1">
    <property type="nucleotide sequence ID" value="XM_017927493.1"/>
</dbReference>
<accession>A0ABM1N832</accession>
<dbReference type="SUPFAM" id="SSF52317">
    <property type="entry name" value="Class I glutamine amidotransferase-like"/>
    <property type="match status" value="1"/>
</dbReference>
<dbReference type="CDD" id="cd01997">
    <property type="entry name" value="GMP_synthase_C"/>
    <property type="match status" value="1"/>
</dbReference>
<evidence type="ECO:0000313" key="12">
    <source>
        <dbReference type="Proteomes" id="UP000695000"/>
    </source>
</evidence>
<evidence type="ECO:0000256" key="9">
    <source>
        <dbReference type="ARBA" id="ARBA00031356"/>
    </source>
</evidence>
<reference evidence="13 14" key="1">
    <citation type="submission" date="2025-05" db="UniProtKB">
        <authorList>
            <consortium name="RefSeq"/>
        </authorList>
    </citation>
    <scope>IDENTIFICATION</scope>
    <source>
        <tissue evidence="13 14">Whole Larva</tissue>
    </source>
</reference>
<feature type="domain" description="GMPS ATP-PPase" evidence="11">
    <location>
        <begin position="214"/>
        <end position="432"/>
    </location>
</feature>
<dbReference type="PRINTS" id="PR00096">
    <property type="entry name" value="GATASE"/>
</dbReference>
<dbReference type="Pfam" id="PF00117">
    <property type="entry name" value="GATase"/>
    <property type="match status" value="1"/>
</dbReference>
<evidence type="ECO:0000256" key="10">
    <source>
        <dbReference type="PROSITE-ProRule" id="PRU00886"/>
    </source>
</evidence>
<dbReference type="PROSITE" id="PS51553">
    <property type="entry name" value="GMPS_ATP_PPASE"/>
    <property type="match status" value="1"/>
</dbReference>
<keyword evidence="7 10" id="KW-0067">ATP-binding</keyword>
<dbReference type="CDD" id="cd01742">
    <property type="entry name" value="GATase1_GMP_Synthase"/>
    <property type="match status" value="1"/>
</dbReference>
<evidence type="ECO:0000259" key="11">
    <source>
        <dbReference type="PROSITE" id="PS51553"/>
    </source>
</evidence>
<dbReference type="Gene3D" id="3.40.50.620">
    <property type="entry name" value="HUPs"/>
    <property type="match status" value="1"/>
</dbReference>
<dbReference type="Gene3D" id="3.30.300.10">
    <property type="match status" value="2"/>
</dbReference>
<evidence type="ECO:0000256" key="4">
    <source>
        <dbReference type="ARBA" id="ARBA00022741"/>
    </source>
</evidence>
<comment type="pathway">
    <text evidence="1">Purine metabolism; GMP biosynthesis; GMP from XMP (L-Gln route): step 1/1.</text>
</comment>
<dbReference type="RefSeq" id="XP_017782973.1">
    <property type="nucleotide sequence ID" value="XM_017927484.1"/>
</dbReference>
<evidence type="ECO:0000256" key="3">
    <source>
        <dbReference type="ARBA" id="ARBA00022598"/>
    </source>
</evidence>
<dbReference type="SUPFAM" id="SSF54810">
    <property type="entry name" value="GMP synthetase C-terminal dimerisation domain"/>
    <property type="match status" value="2"/>
</dbReference>
<evidence type="ECO:0000313" key="14">
    <source>
        <dbReference type="RefSeq" id="XP_017782973.1"/>
    </source>
</evidence>
<dbReference type="Proteomes" id="UP000695000">
    <property type="component" value="Unplaced"/>
</dbReference>
<dbReference type="GeneID" id="108567162"/>